<dbReference type="Proteomes" id="UP000503349">
    <property type="component" value="Chromosome 12"/>
</dbReference>
<proteinExistence type="predicted"/>
<reference evidence="2" key="2">
    <citation type="submission" date="2019-02" db="EMBL/GenBank/DDBJ databases">
        <title>Opniocepnalus argus Var Kimnra genome.</title>
        <authorList>
            <person name="Zhou C."/>
            <person name="Xiao S."/>
        </authorList>
    </citation>
    <scope>NUCLEOTIDE SEQUENCE [LARGE SCALE GENOMIC DNA]</scope>
</reference>
<sequence length="50" mass="5960">MTSLRTTPFRFSYLPSRNTNDLRRQDDDFEVSWNHNDVLFLLLLVAMTPD</sequence>
<gene>
    <name evidence="1" type="ORF">EXN66_Car012343</name>
</gene>
<accession>A0A6G1Q2B5</accession>
<evidence type="ECO:0000313" key="1">
    <source>
        <dbReference type="EMBL" id="KAF3696665.1"/>
    </source>
</evidence>
<organism evidence="1 2">
    <name type="scientific">Channa argus</name>
    <name type="common">Northern snakehead</name>
    <name type="synonym">Ophicephalus argus</name>
    <dbReference type="NCBI Taxonomy" id="215402"/>
    <lineage>
        <taxon>Eukaryota</taxon>
        <taxon>Metazoa</taxon>
        <taxon>Chordata</taxon>
        <taxon>Craniata</taxon>
        <taxon>Vertebrata</taxon>
        <taxon>Euteleostomi</taxon>
        <taxon>Actinopterygii</taxon>
        <taxon>Neopterygii</taxon>
        <taxon>Teleostei</taxon>
        <taxon>Neoteleostei</taxon>
        <taxon>Acanthomorphata</taxon>
        <taxon>Anabantaria</taxon>
        <taxon>Anabantiformes</taxon>
        <taxon>Channoidei</taxon>
        <taxon>Channidae</taxon>
        <taxon>Channa</taxon>
    </lineage>
</organism>
<keyword evidence="2" id="KW-1185">Reference proteome</keyword>
<dbReference type="AlphaFoldDB" id="A0A6G1Q2B5"/>
<name>A0A6G1Q2B5_CHAAH</name>
<evidence type="ECO:0000313" key="2">
    <source>
        <dbReference type="Proteomes" id="UP000503349"/>
    </source>
</evidence>
<protein>
    <submittedName>
        <fullName evidence="1">Uncharacterized protein</fullName>
    </submittedName>
</protein>
<reference evidence="1 2" key="1">
    <citation type="submission" date="2019-02" db="EMBL/GenBank/DDBJ databases">
        <title>Opniocepnalus argus genome.</title>
        <authorList>
            <person name="Zhou C."/>
            <person name="Xiao S."/>
        </authorList>
    </citation>
    <scope>NUCLEOTIDE SEQUENCE [LARGE SCALE GENOMIC DNA]</scope>
    <source>
        <strain evidence="1">OARG1902GOOAL</strain>
        <tissue evidence="1">Muscle</tissue>
    </source>
</reference>
<dbReference type="EMBL" id="CM015723">
    <property type="protein sequence ID" value="KAF3696665.1"/>
    <property type="molecule type" value="Genomic_DNA"/>
</dbReference>